<organism evidence="1 2">
    <name type="scientific">Klebsiella phage KMI6</name>
    <dbReference type="NCBI Taxonomy" id="2601617"/>
    <lineage>
        <taxon>Viruses</taxon>
        <taxon>Duplodnaviria</taxon>
        <taxon>Heunggongvirae</taxon>
        <taxon>Uroviricota</taxon>
        <taxon>Caudoviricetes</taxon>
        <taxon>Autographivirales</taxon>
        <taxon>Autoscriptoviridae</taxon>
        <taxon>Slopekvirinae</taxon>
        <taxon>Drulisvirus</taxon>
        <taxon>Drulisvirus KMI6</taxon>
    </lineage>
</organism>
<gene>
    <name evidence="1" type="ORF">KMI6_38</name>
</gene>
<proteinExistence type="predicted"/>
<sequence>MTGCSRCTSIISSIFSGYRSIQTMAKMTAKEMSMRAIELYYEGKHDELETILSALCERAPKTHRRTVEHLDSIIHEQADLDSVGEIQI</sequence>
<name>A0A5B9N7H8_9CAUD</name>
<evidence type="ECO:0000313" key="1">
    <source>
        <dbReference type="EMBL" id="QEG10147.1"/>
    </source>
</evidence>
<accession>A0A5B9N7H8</accession>
<protein>
    <submittedName>
        <fullName evidence="1">Uncharacterized protein</fullName>
    </submittedName>
</protein>
<keyword evidence="2" id="KW-1185">Reference proteome</keyword>
<dbReference type="Proteomes" id="UP000323801">
    <property type="component" value="Segment"/>
</dbReference>
<dbReference type="EMBL" id="MN101220">
    <property type="protein sequence ID" value="QEG10147.1"/>
    <property type="molecule type" value="Genomic_DNA"/>
</dbReference>
<evidence type="ECO:0000313" key="2">
    <source>
        <dbReference type="Proteomes" id="UP000323801"/>
    </source>
</evidence>
<reference evidence="1 2" key="1">
    <citation type="submission" date="2019-06" db="EMBL/GenBank/DDBJ databases">
        <title>Comparative genomics of Klebsiella bacteriophages in the elucidation of host range specificity.</title>
        <authorList>
            <person name="Ku H."/>
            <person name="Brown T."/>
            <person name="Kabwe M."/>
            <person name="Chan H.T."/>
            <person name="Petrovski S."/>
            <person name="Tucci J."/>
        </authorList>
    </citation>
    <scope>NUCLEOTIDE SEQUENCE [LARGE SCALE GENOMIC DNA]</scope>
</reference>